<proteinExistence type="predicted"/>
<organism evidence="1 2">
    <name type="scientific">Enterococcus pallens ATCC BAA-351</name>
    <dbReference type="NCBI Taxonomy" id="1158607"/>
    <lineage>
        <taxon>Bacteria</taxon>
        <taxon>Bacillati</taxon>
        <taxon>Bacillota</taxon>
        <taxon>Bacilli</taxon>
        <taxon>Lactobacillales</taxon>
        <taxon>Enterococcaceae</taxon>
        <taxon>Enterococcus</taxon>
    </lineage>
</organism>
<keyword evidence="2" id="KW-1185">Reference proteome</keyword>
<dbReference type="HOGENOM" id="CLU_1793499_0_0_9"/>
<dbReference type="Proteomes" id="UP000013782">
    <property type="component" value="Unassembled WGS sequence"/>
</dbReference>
<evidence type="ECO:0000313" key="1">
    <source>
        <dbReference type="EMBL" id="EOH91920.1"/>
    </source>
</evidence>
<dbReference type="EMBL" id="AJAQ01000033">
    <property type="protein sequence ID" value="EOH91920.1"/>
    <property type="molecule type" value="Genomic_DNA"/>
</dbReference>
<evidence type="ECO:0000313" key="2">
    <source>
        <dbReference type="Proteomes" id="UP000013782"/>
    </source>
</evidence>
<accession>R2S8R9</accession>
<evidence type="ECO:0008006" key="3">
    <source>
        <dbReference type="Google" id="ProtNLM"/>
    </source>
</evidence>
<gene>
    <name evidence="1" type="ORF">UAU_03222</name>
</gene>
<reference evidence="1 2" key="1">
    <citation type="submission" date="2013-02" db="EMBL/GenBank/DDBJ databases">
        <title>The Genome Sequence of Enterococcus pallens BAA-351.</title>
        <authorList>
            <consortium name="The Broad Institute Genome Sequencing Platform"/>
            <consortium name="The Broad Institute Genome Sequencing Center for Infectious Disease"/>
            <person name="Earl A.M."/>
            <person name="Gilmore M.S."/>
            <person name="Lebreton F."/>
            <person name="Walker B."/>
            <person name="Young S.K."/>
            <person name="Zeng Q."/>
            <person name="Gargeya S."/>
            <person name="Fitzgerald M."/>
            <person name="Haas B."/>
            <person name="Abouelleil A."/>
            <person name="Alvarado L."/>
            <person name="Arachchi H.M."/>
            <person name="Berlin A.M."/>
            <person name="Chapman S.B."/>
            <person name="Dewar J."/>
            <person name="Goldberg J."/>
            <person name="Griggs A."/>
            <person name="Gujja S."/>
            <person name="Hansen M."/>
            <person name="Howarth C."/>
            <person name="Imamovic A."/>
            <person name="Larimer J."/>
            <person name="McCowan C."/>
            <person name="Murphy C."/>
            <person name="Neiman D."/>
            <person name="Pearson M."/>
            <person name="Priest M."/>
            <person name="Roberts A."/>
            <person name="Saif S."/>
            <person name="Shea T."/>
            <person name="Sisk P."/>
            <person name="Sykes S."/>
            <person name="Wortman J."/>
            <person name="Nusbaum C."/>
            <person name="Birren B."/>
        </authorList>
    </citation>
    <scope>NUCLEOTIDE SEQUENCE [LARGE SCALE GENOMIC DNA]</scope>
    <source>
        <strain evidence="1 2">ATCC BAA-351</strain>
    </source>
</reference>
<dbReference type="RefSeq" id="WP_010758204.1">
    <property type="nucleotide sequence ID" value="NZ_ASWD01000001.1"/>
</dbReference>
<dbReference type="AlphaFoldDB" id="R2S8R9"/>
<dbReference type="STRING" id="160454.RV10_GL004149"/>
<comment type="caution">
    <text evidence="1">The sequence shown here is derived from an EMBL/GenBank/DDBJ whole genome shotgun (WGS) entry which is preliminary data.</text>
</comment>
<protein>
    <recommendedName>
        <fullName evidence="3">DUF5082 domain-containing protein</fullName>
    </recommendedName>
</protein>
<sequence>MSNGVTKQVDGIVNKQRIIELLEQAQTQIQARDQLRNDLSQYISKIKDNKEVTLNDFHTLRTKQDKLSELCLSIDGIYAQIEGFVSCYRLAKPVAQEVEELAALIDQQEGQLKKLSIMILEGQAEEQAAEPKAEVEELAGQPSN</sequence>
<dbReference type="eggNOG" id="ENOG50306TC">
    <property type="taxonomic scope" value="Bacteria"/>
</dbReference>
<name>R2S8R9_9ENTE</name>
<dbReference type="PATRIC" id="fig|1158607.3.peg.3212"/>